<organism evidence="1 2">
    <name type="scientific">Portunus trituberculatus</name>
    <name type="common">Swimming crab</name>
    <name type="synonym">Neptunus trituberculatus</name>
    <dbReference type="NCBI Taxonomy" id="210409"/>
    <lineage>
        <taxon>Eukaryota</taxon>
        <taxon>Metazoa</taxon>
        <taxon>Ecdysozoa</taxon>
        <taxon>Arthropoda</taxon>
        <taxon>Crustacea</taxon>
        <taxon>Multicrustacea</taxon>
        <taxon>Malacostraca</taxon>
        <taxon>Eumalacostraca</taxon>
        <taxon>Eucarida</taxon>
        <taxon>Decapoda</taxon>
        <taxon>Pleocyemata</taxon>
        <taxon>Brachyura</taxon>
        <taxon>Eubrachyura</taxon>
        <taxon>Portunoidea</taxon>
        <taxon>Portunidae</taxon>
        <taxon>Portuninae</taxon>
        <taxon>Portunus</taxon>
    </lineage>
</organism>
<evidence type="ECO:0000313" key="2">
    <source>
        <dbReference type="Proteomes" id="UP000324222"/>
    </source>
</evidence>
<evidence type="ECO:0000313" key="1">
    <source>
        <dbReference type="EMBL" id="MPC14205.1"/>
    </source>
</evidence>
<accession>A0A5B7CYR1</accession>
<reference evidence="1 2" key="1">
    <citation type="submission" date="2019-05" db="EMBL/GenBank/DDBJ databases">
        <title>Another draft genome of Portunus trituberculatus and its Hox gene families provides insights of decapod evolution.</title>
        <authorList>
            <person name="Jeong J.-H."/>
            <person name="Song I."/>
            <person name="Kim S."/>
            <person name="Choi T."/>
            <person name="Kim D."/>
            <person name="Ryu S."/>
            <person name="Kim W."/>
        </authorList>
    </citation>
    <scope>NUCLEOTIDE SEQUENCE [LARGE SCALE GENOMIC DNA]</scope>
    <source>
        <tissue evidence="1">Muscle</tissue>
    </source>
</reference>
<name>A0A5B7CYR1_PORTR</name>
<keyword evidence="2" id="KW-1185">Reference proteome</keyword>
<dbReference type="Proteomes" id="UP000324222">
    <property type="component" value="Unassembled WGS sequence"/>
</dbReference>
<dbReference type="EMBL" id="VSRR010000335">
    <property type="protein sequence ID" value="MPC14205.1"/>
    <property type="molecule type" value="Genomic_DNA"/>
</dbReference>
<gene>
    <name evidence="1" type="ORF">E2C01_006964</name>
</gene>
<comment type="caution">
    <text evidence="1">The sequence shown here is derived from an EMBL/GenBank/DDBJ whole genome shotgun (WGS) entry which is preliminary data.</text>
</comment>
<dbReference type="AlphaFoldDB" id="A0A5B7CYR1"/>
<protein>
    <submittedName>
        <fullName evidence="1">Uncharacterized protein</fullName>
    </submittedName>
</protein>
<sequence>MADFSGAGGMTRPEWRCFSTNLRWRPKKSLNRLMTLQCFFLWLERATATGVTGVGAAGVMFGVRLGVAVGVMGTTGGVRGAPMGGRMLEGGTGGSDVS</sequence>
<proteinExistence type="predicted"/>